<dbReference type="Proteomes" id="UP000017842">
    <property type="component" value="Unassembled WGS sequence"/>
</dbReference>
<name>V5BGT5_9GAMM</name>
<organism evidence="1 2">
    <name type="scientific">Methyloglobulus morosus KoM1</name>
    <dbReference type="NCBI Taxonomy" id="1116472"/>
    <lineage>
        <taxon>Bacteria</taxon>
        <taxon>Pseudomonadati</taxon>
        <taxon>Pseudomonadota</taxon>
        <taxon>Gammaproteobacteria</taxon>
        <taxon>Methylococcales</taxon>
        <taxon>Methylococcaceae</taxon>
        <taxon>Methyloglobulus</taxon>
    </lineage>
</organism>
<dbReference type="STRING" id="1116472.MGMO_174c00300"/>
<comment type="caution">
    <text evidence="1">The sequence shown here is derived from an EMBL/GenBank/DDBJ whole genome shotgun (WGS) entry which is preliminary data.</text>
</comment>
<protein>
    <submittedName>
        <fullName evidence="1">Uncharacterized protein</fullName>
    </submittedName>
</protein>
<proteinExistence type="predicted"/>
<accession>V5BGT5</accession>
<dbReference type="AlphaFoldDB" id="V5BGT5"/>
<reference evidence="1 2" key="1">
    <citation type="journal article" date="2013" name="Genome Announc.">
        <title>Draft Genome Sequence of the Methanotrophic Gammaproteobacterium Methyloglobulus morosus DSM 22980 Strain KoM1.</title>
        <authorList>
            <person name="Poehlein A."/>
            <person name="Deutzmann J.S."/>
            <person name="Daniel R."/>
            <person name="Simeonova D.D."/>
        </authorList>
    </citation>
    <scope>NUCLEOTIDE SEQUENCE [LARGE SCALE GENOMIC DNA]</scope>
    <source>
        <strain evidence="1 2">KoM1</strain>
    </source>
</reference>
<keyword evidence="2" id="KW-1185">Reference proteome</keyword>
<sequence length="94" mass="10268">MEHRVIPAGIAGSQVSGMTELTVHGTGYPLPGGYDVLFGSLPSKYSNFHLNQLCNLTYFCSYFHVPVFWIPASNASSYSPAGMTICMKNSPYKI</sequence>
<dbReference type="RefSeq" id="WP_023496499.1">
    <property type="nucleotide sequence ID" value="NZ_AYLO01000159.1"/>
</dbReference>
<evidence type="ECO:0000313" key="1">
    <source>
        <dbReference type="EMBL" id="ESS66964.1"/>
    </source>
</evidence>
<gene>
    <name evidence="1" type="ORF">MGMO_174c00300</name>
</gene>
<evidence type="ECO:0000313" key="2">
    <source>
        <dbReference type="Proteomes" id="UP000017842"/>
    </source>
</evidence>
<dbReference type="EMBL" id="AYLO01000159">
    <property type="protein sequence ID" value="ESS66964.1"/>
    <property type="molecule type" value="Genomic_DNA"/>
</dbReference>